<dbReference type="EMBL" id="KQ964257">
    <property type="protein sequence ID" value="KXJ88862.1"/>
    <property type="molecule type" value="Genomic_DNA"/>
</dbReference>
<evidence type="ECO:0000313" key="1">
    <source>
        <dbReference type="EMBL" id="KXJ88862.1"/>
    </source>
</evidence>
<dbReference type="AlphaFoldDB" id="A0A136IVC3"/>
<dbReference type="InParanoid" id="A0A136IVC3"/>
<proteinExistence type="predicted"/>
<protein>
    <submittedName>
        <fullName evidence="1">Uncharacterized protein</fullName>
    </submittedName>
</protein>
<accession>A0A136IVC3</accession>
<organism evidence="1 2">
    <name type="scientific">Microdochium bolleyi</name>
    <dbReference type="NCBI Taxonomy" id="196109"/>
    <lineage>
        <taxon>Eukaryota</taxon>
        <taxon>Fungi</taxon>
        <taxon>Dikarya</taxon>
        <taxon>Ascomycota</taxon>
        <taxon>Pezizomycotina</taxon>
        <taxon>Sordariomycetes</taxon>
        <taxon>Xylariomycetidae</taxon>
        <taxon>Xylariales</taxon>
        <taxon>Microdochiaceae</taxon>
        <taxon>Microdochium</taxon>
    </lineage>
</organism>
<name>A0A136IVC3_9PEZI</name>
<gene>
    <name evidence="1" type="ORF">Micbo1qcDRAFT_235681</name>
</gene>
<reference evidence="2" key="1">
    <citation type="submission" date="2016-02" db="EMBL/GenBank/DDBJ databases">
        <title>Draft genome sequence of Microdochium bolleyi, a fungal endophyte of beachgrass.</title>
        <authorList>
            <consortium name="DOE Joint Genome Institute"/>
            <person name="David A.S."/>
            <person name="May G."/>
            <person name="Haridas S."/>
            <person name="Lim J."/>
            <person name="Wang M."/>
            <person name="Labutti K."/>
            <person name="Lipzen A."/>
            <person name="Barry K."/>
            <person name="Grigoriev I.V."/>
        </authorList>
    </citation>
    <scope>NUCLEOTIDE SEQUENCE [LARGE SCALE GENOMIC DNA]</scope>
    <source>
        <strain evidence="2">J235TASD1</strain>
    </source>
</reference>
<evidence type="ECO:0000313" key="2">
    <source>
        <dbReference type="Proteomes" id="UP000070501"/>
    </source>
</evidence>
<keyword evidence="2" id="KW-1185">Reference proteome</keyword>
<dbReference type="OrthoDB" id="2394218at2759"/>
<sequence>MCYGRLCTSCRHLNSNLIEILDCQFADSSHISFISWCSRSCSIDTVHCFR</sequence>
<dbReference type="Proteomes" id="UP000070501">
    <property type="component" value="Unassembled WGS sequence"/>
</dbReference>